<evidence type="ECO:0000313" key="2">
    <source>
        <dbReference type="EMBL" id="KAK1176548.1"/>
    </source>
</evidence>
<organism evidence="2 3">
    <name type="scientific">Acipenser oxyrinchus oxyrinchus</name>
    <dbReference type="NCBI Taxonomy" id="40147"/>
    <lineage>
        <taxon>Eukaryota</taxon>
        <taxon>Metazoa</taxon>
        <taxon>Chordata</taxon>
        <taxon>Craniata</taxon>
        <taxon>Vertebrata</taxon>
        <taxon>Euteleostomi</taxon>
        <taxon>Actinopterygii</taxon>
        <taxon>Chondrostei</taxon>
        <taxon>Acipenseriformes</taxon>
        <taxon>Acipenseridae</taxon>
        <taxon>Acipenser</taxon>
    </lineage>
</organism>
<dbReference type="Proteomes" id="UP001230051">
    <property type="component" value="Unassembled WGS sequence"/>
</dbReference>
<dbReference type="AlphaFoldDB" id="A0AAD8LW37"/>
<gene>
    <name evidence="2" type="primary">Spata9</name>
    <name evidence="2" type="ORF">AOXY_G1454</name>
</gene>
<proteinExistence type="predicted"/>
<keyword evidence="3" id="KW-1185">Reference proteome</keyword>
<feature type="region of interest" description="Disordered" evidence="1">
    <location>
        <begin position="70"/>
        <end position="104"/>
    </location>
</feature>
<feature type="compositionally biased region" description="Polar residues" evidence="1">
    <location>
        <begin position="75"/>
        <end position="104"/>
    </location>
</feature>
<accession>A0AAD8LW37</accession>
<sequence length="202" mass="22358">MLSRKIGWICGSFLKKFSGQAPTVQKASLDILEEVKDKMPNTVGVPPSFQQPYESIVRRCRGLMVQALPKPGQAPVQQPRLSEKNTPAQLSMTTTSEAKHSASQAMGGKGSVLDLISWPAKSAFSGMLQASYTVCMYLSMHFNRAMSLVRKAAVQEQPRWQSTKRAGMGFVVSKHGVTARYYESKRQEWLYSSYGDSSVSLL</sequence>
<name>A0AAD8LW37_ACIOX</name>
<reference evidence="2" key="1">
    <citation type="submission" date="2022-02" db="EMBL/GenBank/DDBJ databases">
        <title>Atlantic sturgeon de novo genome assembly.</title>
        <authorList>
            <person name="Stock M."/>
            <person name="Klopp C."/>
            <person name="Guiguen Y."/>
            <person name="Cabau C."/>
            <person name="Parinello H."/>
            <person name="Santidrian Yebra-Pimentel E."/>
            <person name="Kuhl H."/>
            <person name="Dirks R.P."/>
            <person name="Guessner J."/>
            <person name="Wuertz S."/>
            <person name="Du K."/>
            <person name="Schartl M."/>
        </authorList>
    </citation>
    <scope>NUCLEOTIDE SEQUENCE</scope>
    <source>
        <strain evidence="2">STURGEONOMICS-FGT-2020</strain>
        <tissue evidence="2">Whole blood</tissue>
    </source>
</reference>
<dbReference type="InterPro" id="IPR031659">
    <property type="entry name" value="SPATA9"/>
</dbReference>
<dbReference type="EMBL" id="JAGXEW010000001">
    <property type="protein sequence ID" value="KAK1176548.1"/>
    <property type="molecule type" value="Genomic_DNA"/>
</dbReference>
<dbReference type="PANTHER" id="PTHR35669:SF1">
    <property type="entry name" value="SPERMATOGENESIS-ASSOCIATED PROTEIN 9"/>
    <property type="match status" value="1"/>
</dbReference>
<dbReference type="Pfam" id="PF15824">
    <property type="entry name" value="SPATA9"/>
    <property type="match status" value="2"/>
</dbReference>
<comment type="caution">
    <text evidence="2">The sequence shown here is derived from an EMBL/GenBank/DDBJ whole genome shotgun (WGS) entry which is preliminary data.</text>
</comment>
<evidence type="ECO:0000313" key="3">
    <source>
        <dbReference type="Proteomes" id="UP001230051"/>
    </source>
</evidence>
<protein>
    <submittedName>
        <fullName evidence="2">Spermatogenesis-associated protein 9</fullName>
    </submittedName>
</protein>
<evidence type="ECO:0000256" key="1">
    <source>
        <dbReference type="SAM" id="MobiDB-lite"/>
    </source>
</evidence>
<dbReference type="PANTHER" id="PTHR35669">
    <property type="entry name" value="SPERMATOGENESIS-ASSOCIATED PROTEIN 9"/>
    <property type="match status" value="1"/>
</dbReference>